<evidence type="ECO:0000256" key="1">
    <source>
        <dbReference type="SAM" id="Phobius"/>
    </source>
</evidence>
<keyword evidence="1" id="KW-1133">Transmembrane helix</keyword>
<keyword evidence="1" id="KW-0472">Membrane</keyword>
<gene>
    <name evidence="2" type="ORF">METZ01_LOCUS75401</name>
</gene>
<feature type="transmembrane region" description="Helical" evidence="1">
    <location>
        <begin position="18"/>
        <end position="36"/>
    </location>
</feature>
<dbReference type="EMBL" id="UINC01005631">
    <property type="protein sequence ID" value="SVA22547.1"/>
    <property type="molecule type" value="Genomic_DNA"/>
</dbReference>
<feature type="transmembrane region" description="Helical" evidence="1">
    <location>
        <begin position="162"/>
        <end position="184"/>
    </location>
</feature>
<evidence type="ECO:0000313" key="2">
    <source>
        <dbReference type="EMBL" id="SVA22547.1"/>
    </source>
</evidence>
<reference evidence="2" key="1">
    <citation type="submission" date="2018-05" db="EMBL/GenBank/DDBJ databases">
        <authorList>
            <person name="Lanie J.A."/>
            <person name="Ng W.-L."/>
            <person name="Kazmierczak K.M."/>
            <person name="Andrzejewski T.M."/>
            <person name="Davidsen T.M."/>
            <person name="Wayne K.J."/>
            <person name="Tettelin H."/>
            <person name="Glass J.I."/>
            <person name="Rusch D."/>
            <person name="Podicherti R."/>
            <person name="Tsui H.-C.T."/>
            <person name="Winkler M.E."/>
        </authorList>
    </citation>
    <scope>NUCLEOTIDE SEQUENCE</scope>
</reference>
<keyword evidence="1" id="KW-0812">Transmembrane</keyword>
<name>A0A381U5F3_9ZZZZ</name>
<dbReference type="PROSITE" id="PS51257">
    <property type="entry name" value="PROKAR_LIPOPROTEIN"/>
    <property type="match status" value="1"/>
</dbReference>
<protein>
    <submittedName>
        <fullName evidence="2">Uncharacterized protein</fullName>
    </submittedName>
</protein>
<organism evidence="2">
    <name type="scientific">marine metagenome</name>
    <dbReference type="NCBI Taxonomy" id="408172"/>
    <lineage>
        <taxon>unclassified sequences</taxon>
        <taxon>metagenomes</taxon>
        <taxon>ecological metagenomes</taxon>
    </lineage>
</organism>
<accession>A0A381U5F3</accession>
<dbReference type="AlphaFoldDB" id="A0A381U5F3"/>
<proteinExistence type="predicted"/>
<sequence>MDKIDTIKPFFKTFKGQIVLFLLAWSSCQTMTYYLGMEDVRKAKRIARDHTEYEAEILGVDPYKFQFPDGNILRVKYNKGETRQNAVFFSVTIPNGNLTVDQKSIGQVRTGYLERSDLSFLPDSSMIGITFPIIYSNKDPSLFMDSRIFSKRMEDKDYTEPMIVFGMIWGVVLLILWVIGWVLFKVYTDDEILGSPEKDIRSFKVKKGTADQPNDWDDDL</sequence>